<gene>
    <name evidence="1" type="ORF">HK413_12640</name>
</gene>
<dbReference type="RefSeq" id="WP_175270366.1">
    <property type="nucleotide sequence ID" value="NZ_JABFCR010000063.1"/>
</dbReference>
<sequence>MKALVNDHNPYAPKIYYPDMANSNIGIYIPFRGTGWYLYKRYIAGDKWKPLLQAKLKEMVLKSTDSLYHIEYSNFDLDLASGDATLSDFKLVPDSAVYEKLVSAQKAPDNLFTLSVKKLSIKNVGAKKAYQKRC</sequence>
<comment type="caution">
    <text evidence="1">The sequence shown here is derived from an EMBL/GenBank/DDBJ whole genome shotgun (WGS) entry which is preliminary data.</text>
</comment>
<dbReference type="Proteomes" id="UP000566071">
    <property type="component" value="Unassembled WGS sequence"/>
</dbReference>
<organism evidence="1 2">
    <name type="scientific">Mucilaginibacter humi</name>
    <dbReference type="NCBI Taxonomy" id="2732510"/>
    <lineage>
        <taxon>Bacteria</taxon>
        <taxon>Pseudomonadati</taxon>
        <taxon>Bacteroidota</taxon>
        <taxon>Sphingobacteriia</taxon>
        <taxon>Sphingobacteriales</taxon>
        <taxon>Sphingobacteriaceae</taxon>
        <taxon>Mucilaginibacter</taxon>
    </lineage>
</organism>
<dbReference type="EMBL" id="JABFCR010000063">
    <property type="protein sequence ID" value="NNU34694.1"/>
    <property type="molecule type" value="Genomic_DNA"/>
</dbReference>
<reference evidence="1 2" key="1">
    <citation type="submission" date="2020-05" db="EMBL/GenBank/DDBJ databases">
        <authorList>
            <person name="Khan S.A."/>
            <person name="Jeon C.O."/>
            <person name="Chun B.H."/>
        </authorList>
    </citation>
    <scope>NUCLEOTIDE SEQUENCE [LARGE SCALE GENOMIC DNA]</scope>
    <source>
        <strain evidence="1 2">S1162</strain>
    </source>
</reference>
<accession>A0ABX1W4B2</accession>
<protein>
    <submittedName>
        <fullName evidence="1">Uncharacterized protein</fullName>
    </submittedName>
</protein>
<evidence type="ECO:0000313" key="1">
    <source>
        <dbReference type="EMBL" id="NNU34694.1"/>
    </source>
</evidence>
<name>A0ABX1W4B2_9SPHI</name>
<proteinExistence type="predicted"/>
<evidence type="ECO:0000313" key="2">
    <source>
        <dbReference type="Proteomes" id="UP000566071"/>
    </source>
</evidence>
<keyword evidence="2" id="KW-1185">Reference proteome</keyword>